<protein>
    <recommendedName>
        <fullName evidence="5">Secreted protein</fullName>
    </recommendedName>
</protein>
<dbReference type="AlphaFoldDB" id="A0A150SYH9"/>
<proteinExistence type="predicted"/>
<keyword evidence="2" id="KW-0732">Signal</keyword>
<evidence type="ECO:0000256" key="1">
    <source>
        <dbReference type="SAM" id="MobiDB-lite"/>
    </source>
</evidence>
<evidence type="ECO:0008006" key="5">
    <source>
        <dbReference type="Google" id="ProtNLM"/>
    </source>
</evidence>
<reference evidence="3 4" key="1">
    <citation type="submission" date="2014-02" db="EMBL/GenBank/DDBJ databases">
        <title>The small core and large imbalanced accessory genome model reveals a collaborative survival strategy of Sorangium cellulosum strains in nature.</title>
        <authorList>
            <person name="Han K."/>
            <person name="Peng R."/>
            <person name="Blom J."/>
            <person name="Li Y.-Z."/>
        </authorList>
    </citation>
    <scope>NUCLEOTIDE SEQUENCE [LARGE SCALE GENOMIC DNA]</scope>
    <source>
        <strain evidence="3 4">So0149</strain>
    </source>
</reference>
<comment type="caution">
    <text evidence="3">The sequence shown here is derived from an EMBL/GenBank/DDBJ whole genome shotgun (WGS) entry which is preliminary data.</text>
</comment>
<feature type="compositionally biased region" description="Gly residues" evidence="1">
    <location>
        <begin position="32"/>
        <end position="56"/>
    </location>
</feature>
<name>A0A150SYH9_SORCE</name>
<evidence type="ECO:0000313" key="3">
    <source>
        <dbReference type="EMBL" id="KYF97486.1"/>
    </source>
</evidence>
<dbReference type="EMBL" id="JEMC01001399">
    <property type="protein sequence ID" value="KYF97486.1"/>
    <property type="molecule type" value="Genomic_DNA"/>
</dbReference>
<evidence type="ECO:0000256" key="2">
    <source>
        <dbReference type="SAM" id="SignalP"/>
    </source>
</evidence>
<sequence>MPSFSILRGSSLLAFLVSAFLVACSGNDADPGGSGASGGSGGSGGDETGGGGGAGGEASCDAMRDDEALEEPISIVVTNERSTPVYYSVGAFGSIDWWIDGTNLLGSRIPTCEGLLMGEPGGPNVGVEFAEIAPGASVTIDWHGRLAESAPVVAGCISPSLEEEHETCDRFELVGDGDHELKATVFLERDEETRIATSPLPVITVPFTLPTESIAVTIPEDP</sequence>
<evidence type="ECO:0000313" key="4">
    <source>
        <dbReference type="Proteomes" id="UP000075515"/>
    </source>
</evidence>
<gene>
    <name evidence="3" type="ORF">BE18_08995</name>
</gene>
<dbReference type="Proteomes" id="UP000075515">
    <property type="component" value="Unassembled WGS sequence"/>
</dbReference>
<feature type="chain" id="PRO_5007569349" description="Secreted protein" evidence="2">
    <location>
        <begin position="26"/>
        <end position="222"/>
    </location>
</feature>
<feature type="region of interest" description="Disordered" evidence="1">
    <location>
        <begin position="32"/>
        <end position="60"/>
    </location>
</feature>
<organism evidence="3 4">
    <name type="scientific">Sorangium cellulosum</name>
    <name type="common">Polyangium cellulosum</name>
    <dbReference type="NCBI Taxonomy" id="56"/>
    <lineage>
        <taxon>Bacteria</taxon>
        <taxon>Pseudomonadati</taxon>
        <taxon>Myxococcota</taxon>
        <taxon>Polyangia</taxon>
        <taxon>Polyangiales</taxon>
        <taxon>Polyangiaceae</taxon>
        <taxon>Sorangium</taxon>
    </lineage>
</organism>
<accession>A0A150SYH9</accession>
<feature type="signal peptide" evidence="2">
    <location>
        <begin position="1"/>
        <end position="25"/>
    </location>
</feature>